<evidence type="ECO:0000313" key="2">
    <source>
        <dbReference type="Proteomes" id="UP000034732"/>
    </source>
</evidence>
<name>A0A0G1PH16_UNCKA</name>
<accession>A0A0G1PH16</accession>
<dbReference type="EMBL" id="LCMF01000002">
    <property type="protein sequence ID" value="KKU31982.1"/>
    <property type="molecule type" value="Genomic_DNA"/>
</dbReference>
<dbReference type="AlphaFoldDB" id="A0A0G1PH16"/>
<evidence type="ECO:0008006" key="3">
    <source>
        <dbReference type="Google" id="ProtNLM"/>
    </source>
</evidence>
<evidence type="ECO:0000313" key="1">
    <source>
        <dbReference type="EMBL" id="KKU31982.1"/>
    </source>
</evidence>
<proteinExistence type="predicted"/>
<dbReference type="Proteomes" id="UP000034732">
    <property type="component" value="Unassembled WGS sequence"/>
</dbReference>
<organism evidence="1 2">
    <name type="scientific">candidate division WWE3 bacterium GW2011_GWA1_46_21</name>
    <dbReference type="NCBI Taxonomy" id="1619107"/>
    <lineage>
        <taxon>Bacteria</taxon>
        <taxon>Katanobacteria</taxon>
    </lineage>
</organism>
<sequence>MGKKTLRVAFPERCVGCELCVMEVQRQLKKVGLDGSLIRILREKSGYTISIDPKVDSMGIEKIKLSCPTLVFSLEEQANDL</sequence>
<gene>
    <name evidence="1" type="ORF">UX44_C0002G0015</name>
</gene>
<comment type="caution">
    <text evidence="1">The sequence shown here is derived from an EMBL/GenBank/DDBJ whole genome shotgun (WGS) entry which is preliminary data.</text>
</comment>
<reference evidence="1 2" key="1">
    <citation type="journal article" date="2015" name="Nature">
        <title>rRNA introns, odd ribosomes, and small enigmatic genomes across a large radiation of phyla.</title>
        <authorList>
            <person name="Brown C.T."/>
            <person name="Hug L.A."/>
            <person name="Thomas B.C."/>
            <person name="Sharon I."/>
            <person name="Castelle C.J."/>
            <person name="Singh A."/>
            <person name="Wilkins M.J."/>
            <person name="Williams K.H."/>
            <person name="Banfield J.F."/>
        </authorList>
    </citation>
    <scope>NUCLEOTIDE SEQUENCE [LARGE SCALE GENOMIC DNA]</scope>
</reference>
<protein>
    <recommendedName>
        <fullName evidence="3">4Fe-4S ferredoxin-type domain-containing protein</fullName>
    </recommendedName>
</protein>